<reference evidence="9" key="2">
    <citation type="submission" date="2017-06" db="EMBL/GenBank/DDBJ databases">
        <title>WGS assembly of Brachypodium distachyon.</title>
        <authorList>
            <consortium name="The International Brachypodium Initiative"/>
            <person name="Lucas S."/>
            <person name="Harmon-Smith M."/>
            <person name="Lail K."/>
            <person name="Tice H."/>
            <person name="Grimwood J."/>
            <person name="Bruce D."/>
            <person name="Barry K."/>
            <person name="Shu S."/>
            <person name="Lindquist E."/>
            <person name="Wang M."/>
            <person name="Pitluck S."/>
            <person name="Vogel J.P."/>
            <person name="Garvin D.F."/>
            <person name="Mockler T.C."/>
            <person name="Schmutz J."/>
            <person name="Rokhsar D."/>
            <person name="Bevan M.W."/>
        </authorList>
    </citation>
    <scope>NUCLEOTIDE SEQUENCE</scope>
    <source>
        <strain evidence="9">Bd21</strain>
    </source>
</reference>
<reference evidence="10" key="3">
    <citation type="submission" date="2018-08" db="UniProtKB">
        <authorList>
            <consortium name="EnsemblPlants"/>
        </authorList>
    </citation>
    <scope>IDENTIFICATION</scope>
    <source>
        <strain evidence="10">cv. Bd21</strain>
    </source>
</reference>
<dbReference type="InParanoid" id="A0A2K2D024"/>
<evidence type="ECO:0000256" key="1">
    <source>
        <dbReference type="ARBA" id="ARBA00000900"/>
    </source>
</evidence>
<protein>
    <recommendedName>
        <fullName evidence="2">RING-type E3 ubiquitin transferase</fullName>
        <ecNumber evidence="2">2.3.2.27</ecNumber>
    </recommendedName>
</protein>
<evidence type="ECO:0000256" key="4">
    <source>
        <dbReference type="ARBA" id="ARBA00022771"/>
    </source>
</evidence>
<name>A0A2K2D024_BRADI</name>
<dbReference type="GO" id="GO:0061630">
    <property type="term" value="F:ubiquitin protein ligase activity"/>
    <property type="evidence" value="ECO:0000318"/>
    <property type="project" value="GO_Central"/>
</dbReference>
<dbReference type="InterPro" id="IPR013083">
    <property type="entry name" value="Znf_RING/FYVE/PHD"/>
</dbReference>
<accession>A0A2K2D024</accession>
<dbReference type="Gene3D" id="3.30.40.10">
    <property type="entry name" value="Zinc/RING finger domain, C3HC4 (zinc finger)"/>
    <property type="match status" value="1"/>
</dbReference>
<keyword evidence="3" id="KW-0479">Metal-binding</keyword>
<dbReference type="SMART" id="SM00184">
    <property type="entry name" value="RING"/>
    <property type="match status" value="1"/>
</dbReference>
<evidence type="ECO:0000313" key="11">
    <source>
        <dbReference type="Proteomes" id="UP000008810"/>
    </source>
</evidence>
<dbReference type="EMBL" id="CM000882">
    <property type="protein sequence ID" value="PNT67628.1"/>
    <property type="molecule type" value="Genomic_DNA"/>
</dbReference>
<evidence type="ECO:0000256" key="3">
    <source>
        <dbReference type="ARBA" id="ARBA00022723"/>
    </source>
</evidence>
<reference evidence="9 10" key="1">
    <citation type="journal article" date="2010" name="Nature">
        <title>Genome sequencing and analysis of the model grass Brachypodium distachyon.</title>
        <authorList>
            <consortium name="International Brachypodium Initiative"/>
        </authorList>
    </citation>
    <scope>NUCLEOTIDE SEQUENCE [LARGE SCALE GENOMIC DNA]</scope>
    <source>
        <strain evidence="9 10">Bd21</strain>
    </source>
</reference>
<proteinExistence type="inferred from homology"/>
<dbReference type="PANTHER" id="PTHR14155">
    <property type="entry name" value="RING FINGER DOMAIN-CONTAINING"/>
    <property type="match status" value="1"/>
</dbReference>
<dbReference type="GO" id="GO:0008270">
    <property type="term" value="F:zinc ion binding"/>
    <property type="evidence" value="ECO:0007669"/>
    <property type="project" value="UniProtKB-KW"/>
</dbReference>
<comment type="similarity">
    <text evidence="6">Belongs to the RING-type zinc finger family. ATL subfamily.</text>
</comment>
<organism evidence="9">
    <name type="scientific">Brachypodium distachyon</name>
    <name type="common">Purple false brome</name>
    <name type="synonym">Trachynia distachya</name>
    <dbReference type="NCBI Taxonomy" id="15368"/>
    <lineage>
        <taxon>Eukaryota</taxon>
        <taxon>Viridiplantae</taxon>
        <taxon>Streptophyta</taxon>
        <taxon>Embryophyta</taxon>
        <taxon>Tracheophyta</taxon>
        <taxon>Spermatophyta</taxon>
        <taxon>Magnoliopsida</taxon>
        <taxon>Liliopsida</taxon>
        <taxon>Poales</taxon>
        <taxon>Poaceae</taxon>
        <taxon>BOP clade</taxon>
        <taxon>Pooideae</taxon>
        <taxon>Stipodae</taxon>
        <taxon>Brachypodieae</taxon>
        <taxon>Brachypodium</taxon>
    </lineage>
</organism>
<evidence type="ECO:0000259" key="8">
    <source>
        <dbReference type="PROSITE" id="PS50089"/>
    </source>
</evidence>
<feature type="domain" description="RING-type" evidence="8">
    <location>
        <begin position="183"/>
        <end position="224"/>
    </location>
</feature>
<dbReference type="GO" id="GO:0043161">
    <property type="term" value="P:proteasome-mediated ubiquitin-dependent protein catabolic process"/>
    <property type="evidence" value="ECO:0000318"/>
    <property type="project" value="GO_Central"/>
</dbReference>
<dbReference type="PANTHER" id="PTHR14155:SF627">
    <property type="entry name" value="OS06G0192800 PROTEIN"/>
    <property type="match status" value="1"/>
</dbReference>
<comment type="catalytic activity">
    <reaction evidence="1">
        <text>S-ubiquitinyl-[E2 ubiquitin-conjugating enzyme]-L-cysteine + [acceptor protein]-L-lysine = [E2 ubiquitin-conjugating enzyme]-L-cysteine + N(6)-ubiquitinyl-[acceptor protein]-L-lysine.</text>
        <dbReference type="EC" id="2.3.2.27"/>
    </reaction>
</comment>
<dbReference type="EC" id="2.3.2.27" evidence="2"/>
<dbReference type="OrthoDB" id="636518at2759"/>
<keyword evidence="5" id="KW-0862">Zinc</keyword>
<evidence type="ECO:0000313" key="9">
    <source>
        <dbReference type="EMBL" id="PNT67628.1"/>
    </source>
</evidence>
<evidence type="ECO:0000256" key="2">
    <source>
        <dbReference type="ARBA" id="ARBA00012483"/>
    </source>
</evidence>
<gene>
    <name evidence="9" type="ORF">BRADI_3g29826v3</name>
</gene>
<evidence type="ECO:0000256" key="6">
    <source>
        <dbReference type="ARBA" id="ARBA00024209"/>
    </source>
</evidence>
<dbReference type="AlphaFoldDB" id="A0A2K2D024"/>
<dbReference type="Gramene" id="PNT67628">
    <property type="protein sequence ID" value="PNT67628"/>
    <property type="gene ID" value="BRADI_3g29826v3"/>
</dbReference>
<dbReference type="InterPro" id="IPR001841">
    <property type="entry name" value="Znf_RING"/>
</dbReference>
<dbReference type="PROSITE" id="PS50089">
    <property type="entry name" value="ZF_RING_2"/>
    <property type="match status" value="1"/>
</dbReference>
<dbReference type="InterPro" id="IPR053238">
    <property type="entry name" value="RING-H2_zinc_finger"/>
</dbReference>
<sequence>MAAGSQEHESPYMTRAVSRMTNFVLTEAPEAPWTRDLLAVRIRYDASICCECHFTGGRFQPASLAEEKEVVDLFEGEALRSEAACRAAVRRVLSGLSELAEYYGYRDADGGDAFVPPGLVDQILAAAADIAAYDDAPPSISYLCDVSMTVDVTNVYSEAKALLLSCSRAAGGPGRRDVGEELCPICMEELGADDVTSLPGCNHPFHTGCILEWFHMAPTCPCCRGDMMCYLPHDYRGSDEWEPWVSRGAAV</sequence>
<evidence type="ECO:0000256" key="5">
    <source>
        <dbReference type="ARBA" id="ARBA00022833"/>
    </source>
</evidence>
<keyword evidence="4 7" id="KW-0863">Zinc-finger</keyword>
<dbReference type="GO" id="GO:0012505">
    <property type="term" value="C:endomembrane system"/>
    <property type="evidence" value="ECO:0000318"/>
    <property type="project" value="GO_Central"/>
</dbReference>
<dbReference type="Proteomes" id="UP000008810">
    <property type="component" value="Chromosome 3"/>
</dbReference>
<dbReference type="SUPFAM" id="SSF57850">
    <property type="entry name" value="RING/U-box"/>
    <property type="match status" value="1"/>
</dbReference>
<evidence type="ECO:0000313" key="10">
    <source>
        <dbReference type="EnsemblPlants" id="PNT67628"/>
    </source>
</evidence>
<keyword evidence="11" id="KW-1185">Reference proteome</keyword>
<dbReference type="EnsemblPlants" id="PNT67628">
    <property type="protein sequence ID" value="PNT67628"/>
    <property type="gene ID" value="BRADI_3g29826v3"/>
</dbReference>
<dbReference type="Pfam" id="PF13639">
    <property type="entry name" value="zf-RING_2"/>
    <property type="match status" value="1"/>
</dbReference>
<evidence type="ECO:0000256" key="7">
    <source>
        <dbReference type="PROSITE-ProRule" id="PRU00175"/>
    </source>
</evidence>